<dbReference type="Gene3D" id="3.40.50.1820">
    <property type="entry name" value="alpha/beta hydrolase"/>
    <property type="match status" value="1"/>
</dbReference>
<evidence type="ECO:0000256" key="2">
    <source>
        <dbReference type="ARBA" id="ARBA00038334"/>
    </source>
</evidence>
<reference evidence="4 5" key="1">
    <citation type="journal article" date="2017" name="Genome Announc.">
        <title>Genome sequence of the saprophytic ascomycete Epicoccum nigrum ICMP 19927 strain isolated from New Zealand.</title>
        <authorList>
            <person name="Fokin M."/>
            <person name="Fleetwood D."/>
            <person name="Weir B.S."/>
            <person name="Villas-Boas S.G."/>
        </authorList>
    </citation>
    <scope>NUCLEOTIDE SEQUENCE [LARGE SCALE GENOMIC DNA]</scope>
    <source>
        <strain evidence="4 5">ICMP 19927</strain>
    </source>
</reference>
<dbReference type="GO" id="GO:0016787">
    <property type="term" value="F:hydrolase activity"/>
    <property type="evidence" value="ECO:0007669"/>
    <property type="project" value="UniProtKB-KW"/>
</dbReference>
<dbReference type="InterPro" id="IPR000639">
    <property type="entry name" value="Epox_hydrolase-like"/>
</dbReference>
<feature type="domain" description="AB hydrolase-1" evidence="3">
    <location>
        <begin position="34"/>
        <end position="133"/>
    </location>
</feature>
<dbReference type="AlphaFoldDB" id="A0A1Y2LVL7"/>
<dbReference type="InParanoid" id="A0A1Y2LVL7"/>
<dbReference type="InterPro" id="IPR029058">
    <property type="entry name" value="AB_hydrolase_fold"/>
</dbReference>
<keyword evidence="1" id="KW-0378">Hydrolase</keyword>
<comment type="similarity">
    <text evidence="2">Belongs to the AB hydrolase superfamily. Epoxide hydrolase family.</text>
</comment>
<dbReference type="EMBL" id="KZ107849">
    <property type="protein sequence ID" value="OSS47048.1"/>
    <property type="molecule type" value="Genomic_DNA"/>
</dbReference>
<name>A0A1Y2LVL7_EPING</name>
<evidence type="ECO:0000313" key="4">
    <source>
        <dbReference type="EMBL" id="OSS47048.1"/>
    </source>
</evidence>
<dbReference type="Proteomes" id="UP000193240">
    <property type="component" value="Unassembled WGS sequence"/>
</dbReference>
<dbReference type="PRINTS" id="PR00412">
    <property type="entry name" value="EPOXHYDRLASE"/>
</dbReference>
<dbReference type="SUPFAM" id="SSF53474">
    <property type="entry name" value="alpha/beta-Hydrolases"/>
    <property type="match status" value="1"/>
</dbReference>
<dbReference type="OMA" id="WQFSFNA"/>
<sequence length="301" mass="34464">MPELFDHNGDPVAHHMGRVNGIRMHYITAGSGQPLLLLHGTPKNHYYWYRILPYLTPHFSVVAPDLRGFGATDKPPASNGYDGRVNAKDMSELMTSLGYKKFAIHCEDRGATFGFCTAGLYRDRVTHLSFCEMMLSKQLTEQSFFTRENIQAQYNQTGVWNWHIPFLWMPHIAEMLITGKEQEFWTHFMKAECYNPSALDQEAIDEWIRCSQSPGGLRGILETYRAHWANMDVEEEIIEKGKLDCKVMTVGAPEFFGPLVEREMQRTANNVLISEVFEECGHSLALEQPERLAGLLKKFLL</sequence>
<evidence type="ECO:0000256" key="1">
    <source>
        <dbReference type="ARBA" id="ARBA00022801"/>
    </source>
</evidence>
<dbReference type="InterPro" id="IPR000073">
    <property type="entry name" value="AB_hydrolase_1"/>
</dbReference>
<dbReference type="PANTHER" id="PTHR43329">
    <property type="entry name" value="EPOXIDE HYDROLASE"/>
    <property type="match status" value="1"/>
</dbReference>
<protein>
    <recommendedName>
        <fullName evidence="3">AB hydrolase-1 domain-containing protein</fullName>
    </recommendedName>
</protein>
<organism evidence="4 5">
    <name type="scientific">Epicoccum nigrum</name>
    <name type="common">Soil fungus</name>
    <name type="synonym">Epicoccum purpurascens</name>
    <dbReference type="NCBI Taxonomy" id="105696"/>
    <lineage>
        <taxon>Eukaryota</taxon>
        <taxon>Fungi</taxon>
        <taxon>Dikarya</taxon>
        <taxon>Ascomycota</taxon>
        <taxon>Pezizomycotina</taxon>
        <taxon>Dothideomycetes</taxon>
        <taxon>Pleosporomycetidae</taxon>
        <taxon>Pleosporales</taxon>
        <taxon>Pleosporineae</taxon>
        <taxon>Didymellaceae</taxon>
        <taxon>Epicoccum</taxon>
    </lineage>
</organism>
<gene>
    <name evidence="4" type="ORF">B5807_09876</name>
</gene>
<dbReference type="STRING" id="105696.A0A1Y2LVL7"/>
<keyword evidence="5" id="KW-1185">Reference proteome</keyword>
<evidence type="ECO:0000313" key="5">
    <source>
        <dbReference type="Proteomes" id="UP000193240"/>
    </source>
</evidence>
<accession>A0A1Y2LVL7</accession>
<dbReference type="Pfam" id="PF00561">
    <property type="entry name" value="Abhydrolase_1"/>
    <property type="match status" value="1"/>
</dbReference>
<proteinExistence type="inferred from homology"/>
<evidence type="ECO:0000259" key="3">
    <source>
        <dbReference type="Pfam" id="PF00561"/>
    </source>
</evidence>